<reference evidence="1" key="1">
    <citation type="submission" date="2018-01" db="EMBL/GenBank/DDBJ databases">
        <title>An insight into the sialome of Amazonian anophelines.</title>
        <authorList>
            <person name="Ribeiro J.M."/>
            <person name="Scarpassa V."/>
            <person name="Calvo E."/>
        </authorList>
    </citation>
    <scope>NUCLEOTIDE SEQUENCE</scope>
    <source>
        <tissue evidence="1">Salivary glands</tissue>
    </source>
</reference>
<sequence length="112" mass="10470">MSLALVSASFSPVVPSSATSLLSKCCSSLSNASVTVWSCCATASFISSPVESAVPAACTASAASAAPADSAASAASAALSSSSCCNCSAAALALSASSVAAACSFSASEITL</sequence>
<protein>
    <submittedName>
        <fullName evidence="1">Putative secreted peptide</fullName>
    </submittedName>
</protein>
<evidence type="ECO:0000313" key="1">
    <source>
        <dbReference type="EMBL" id="MBW31588.1"/>
    </source>
</evidence>
<dbReference type="AlphaFoldDB" id="A0A2M3ZT96"/>
<organism evidence="1">
    <name type="scientific">Anopheles braziliensis</name>
    <dbReference type="NCBI Taxonomy" id="58242"/>
    <lineage>
        <taxon>Eukaryota</taxon>
        <taxon>Metazoa</taxon>
        <taxon>Ecdysozoa</taxon>
        <taxon>Arthropoda</taxon>
        <taxon>Hexapoda</taxon>
        <taxon>Insecta</taxon>
        <taxon>Pterygota</taxon>
        <taxon>Neoptera</taxon>
        <taxon>Endopterygota</taxon>
        <taxon>Diptera</taxon>
        <taxon>Nematocera</taxon>
        <taxon>Culicoidea</taxon>
        <taxon>Culicidae</taxon>
        <taxon>Anophelinae</taxon>
        <taxon>Anopheles</taxon>
    </lineage>
</organism>
<name>A0A2M3ZT96_9DIPT</name>
<dbReference type="EMBL" id="GGFM01010837">
    <property type="protein sequence ID" value="MBW31588.1"/>
    <property type="molecule type" value="Transcribed_RNA"/>
</dbReference>
<accession>A0A2M3ZT96</accession>
<proteinExistence type="predicted"/>